<keyword evidence="2" id="KW-1185">Reference proteome</keyword>
<comment type="caution">
    <text evidence="1">The sequence shown here is derived from an EMBL/GenBank/DDBJ whole genome shotgun (WGS) entry which is preliminary data.</text>
</comment>
<protein>
    <submittedName>
        <fullName evidence="1">Uncharacterized protein</fullName>
    </submittedName>
</protein>
<evidence type="ECO:0000313" key="2">
    <source>
        <dbReference type="Proteomes" id="UP001148662"/>
    </source>
</evidence>
<accession>A0ACC1RMF9</accession>
<reference evidence="1" key="1">
    <citation type="submission" date="2022-07" db="EMBL/GenBank/DDBJ databases">
        <title>Genome Sequence of Phlebia brevispora.</title>
        <authorList>
            <person name="Buettner E."/>
        </authorList>
    </citation>
    <scope>NUCLEOTIDE SEQUENCE</scope>
    <source>
        <strain evidence="1">MPL23</strain>
    </source>
</reference>
<gene>
    <name evidence="1" type="ORF">NM688_g8960</name>
</gene>
<sequence>MTTNRVKTFDEAFLSRIHVALHFQDLTQDARAQVWCAFLQKIGVAVGGPLISEQQLEQLAARKVNGRQIKNATRTANSLAVSRKESLKYEHLIETLDAMDEFTNEFKPDREFD</sequence>
<proteinExistence type="predicted"/>
<dbReference type="Proteomes" id="UP001148662">
    <property type="component" value="Unassembled WGS sequence"/>
</dbReference>
<evidence type="ECO:0000313" key="1">
    <source>
        <dbReference type="EMBL" id="KAJ3521859.1"/>
    </source>
</evidence>
<name>A0ACC1RMF9_9APHY</name>
<dbReference type="EMBL" id="JANHOG010002589">
    <property type="protein sequence ID" value="KAJ3521859.1"/>
    <property type="molecule type" value="Genomic_DNA"/>
</dbReference>
<organism evidence="1 2">
    <name type="scientific">Phlebia brevispora</name>
    <dbReference type="NCBI Taxonomy" id="194682"/>
    <lineage>
        <taxon>Eukaryota</taxon>
        <taxon>Fungi</taxon>
        <taxon>Dikarya</taxon>
        <taxon>Basidiomycota</taxon>
        <taxon>Agaricomycotina</taxon>
        <taxon>Agaricomycetes</taxon>
        <taxon>Polyporales</taxon>
        <taxon>Meruliaceae</taxon>
        <taxon>Phlebia</taxon>
    </lineage>
</organism>